<evidence type="ECO:0000313" key="3">
    <source>
        <dbReference type="Proteomes" id="UP000005113"/>
    </source>
</evidence>
<reference evidence="3" key="1">
    <citation type="journal article" date="2012" name="Stand. Genomic Sci.">
        <title>Permanent draft genome sequence of the gliding predator Saprospira grandis strain Sa g1 (= HR1).</title>
        <authorList>
            <person name="Mavromatis K."/>
            <person name="Chertkov O."/>
            <person name="Lapidus A."/>
            <person name="Nolan M."/>
            <person name="Lucas S."/>
            <person name="Tice H."/>
            <person name="Del Rio T.G."/>
            <person name="Cheng J.F."/>
            <person name="Han C."/>
            <person name="Tapia R."/>
            <person name="Bruce D."/>
            <person name="Goodwin L.A."/>
            <person name="Pitluck S."/>
            <person name="Huntemann M."/>
            <person name="Liolios K."/>
            <person name="Pagani I."/>
            <person name="Ivanova N."/>
            <person name="Mikhailova N."/>
            <person name="Pati A."/>
            <person name="Chen A."/>
            <person name="Palaniappan K."/>
            <person name="Land M."/>
            <person name="Brambilla E.M."/>
            <person name="Rohde M."/>
            <person name="Spring S."/>
            <person name="Goker M."/>
            <person name="Detter J.C."/>
            <person name="Bristow J."/>
            <person name="Eisen J.A."/>
            <person name="Markowitz V."/>
            <person name="Hugenholtz P."/>
            <person name="Kyrpides N.C."/>
            <person name="Klenk H.P."/>
            <person name="Woyke T."/>
        </authorList>
    </citation>
    <scope>NUCLEOTIDE SEQUENCE [LARGE SCALE GENOMIC DNA]</scope>
    <source>
        <strain evidence="3">DSM 2844</strain>
    </source>
</reference>
<name>J0P8N5_9BACT</name>
<dbReference type="HOGENOM" id="CLU_2958115_0_0_10"/>
<evidence type="ECO:0000256" key="1">
    <source>
        <dbReference type="SAM" id="MobiDB-lite"/>
    </source>
</evidence>
<dbReference type="EMBL" id="JH719942">
    <property type="protein sequence ID" value="EJF53922.1"/>
    <property type="molecule type" value="Genomic_DNA"/>
</dbReference>
<organism evidence="2 3">
    <name type="scientific">Saprospira grandis DSM 2844</name>
    <dbReference type="NCBI Taxonomy" id="694433"/>
    <lineage>
        <taxon>Bacteria</taxon>
        <taxon>Pseudomonadati</taxon>
        <taxon>Bacteroidota</taxon>
        <taxon>Saprospiria</taxon>
        <taxon>Saprospirales</taxon>
        <taxon>Saprospiraceae</taxon>
        <taxon>Saprospira</taxon>
    </lineage>
</organism>
<feature type="region of interest" description="Disordered" evidence="1">
    <location>
        <begin position="1"/>
        <end position="20"/>
    </location>
</feature>
<accession>J0P8N5</accession>
<dbReference type="Proteomes" id="UP000005113">
    <property type="component" value="Unassembled WGS sequence"/>
</dbReference>
<proteinExistence type="predicted"/>
<dbReference type="AlphaFoldDB" id="J0P8N5"/>
<sequence length="59" mass="6657">MTNGNKQPDPPKGRGSPKKTAGIKLKEKLLIGLVFDFKDLVFNGLVKGFFQEKRVKQLR</sequence>
<protein>
    <submittedName>
        <fullName evidence="2">Uncharacterized protein</fullName>
    </submittedName>
</protein>
<gene>
    <name evidence="2" type="ORF">SapgrDRAFT_2248</name>
</gene>
<evidence type="ECO:0000313" key="2">
    <source>
        <dbReference type="EMBL" id="EJF53922.1"/>
    </source>
</evidence>